<dbReference type="InterPro" id="IPR012340">
    <property type="entry name" value="NA-bd_OB-fold"/>
</dbReference>
<dbReference type="PANTHER" id="PTHR13989">
    <property type="entry name" value="REPLICATION PROTEIN A-RELATED"/>
    <property type="match status" value="1"/>
</dbReference>
<dbReference type="AlphaFoldDB" id="A0A2T9Z0N7"/>
<dbReference type="GO" id="GO:0035861">
    <property type="term" value="C:site of double-strand break"/>
    <property type="evidence" value="ECO:0007669"/>
    <property type="project" value="TreeGrafter"/>
</dbReference>
<dbReference type="GO" id="GO:0000781">
    <property type="term" value="C:chromosome, telomeric region"/>
    <property type="evidence" value="ECO:0007669"/>
    <property type="project" value="TreeGrafter"/>
</dbReference>
<dbReference type="SUPFAM" id="SSF46785">
    <property type="entry name" value="Winged helix' DNA-binding domain"/>
    <property type="match status" value="1"/>
</dbReference>
<dbReference type="InterPro" id="IPR014892">
    <property type="entry name" value="RPA_C"/>
</dbReference>
<comment type="caution">
    <text evidence="9">The sequence shown here is derived from an EMBL/GenBank/DDBJ whole genome shotgun (WGS) entry which is preliminary data.</text>
</comment>
<dbReference type="Proteomes" id="UP000245699">
    <property type="component" value="Unassembled WGS sequence"/>
</dbReference>
<dbReference type="CDD" id="cd04478">
    <property type="entry name" value="RPA2_DBD_D"/>
    <property type="match status" value="1"/>
</dbReference>
<dbReference type="OrthoDB" id="25571at2759"/>
<dbReference type="InterPro" id="IPR036390">
    <property type="entry name" value="WH_DNA-bd_sf"/>
</dbReference>
<dbReference type="PANTHER" id="PTHR13989:SF16">
    <property type="entry name" value="REPLICATION PROTEIN A2"/>
    <property type="match status" value="1"/>
</dbReference>
<keyword evidence="4" id="KW-0238">DNA-binding</keyword>
<dbReference type="InterPro" id="IPR014646">
    <property type="entry name" value="Rfa2/RPA32"/>
</dbReference>
<dbReference type="GO" id="GO:0006289">
    <property type="term" value="P:nucleotide-excision repair"/>
    <property type="evidence" value="ECO:0007669"/>
    <property type="project" value="TreeGrafter"/>
</dbReference>
<evidence type="ECO:0000256" key="1">
    <source>
        <dbReference type="ARBA" id="ARBA00004123"/>
    </source>
</evidence>
<evidence type="ECO:0000259" key="8">
    <source>
        <dbReference type="Pfam" id="PF08784"/>
    </source>
</evidence>
<dbReference type="InterPro" id="IPR036388">
    <property type="entry name" value="WH-like_DNA-bd_sf"/>
</dbReference>
<evidence type="ECO:0000313" key="9">
    <source>
        <dbReference type="EMBL" id="PVU98151.1"/>
    </source>
</evidence>
<evidence type="ECO:0000259" key="7">
    <source>
        <dbReference type="Pfam" id="PF01336"/>
    </source>
</evidence>
<dbReference type="Pfam" id="PF01336">
    <property type="entry name" value="tRNA_anti-codon"/>
    <property type="match status" value="1"/>
</dbReference>
<dbReference type="Pfam" id="PF08784">
    <property type="entry name" value="RPA_C"/>
    <property type="match status" value="1"/>
</dbReference>
<protein>
    <recommendedName>
        <fullName evidence="11">Replication protein A C-terminal domain-containing protein</fullName>
    </recommendedName>
</protein>
<name>A0A2T9Z0N7_9FUNG</name>
<dbReference type="Gene3D" id="1.10.10.10">
    <property type="entry name" value="Winged helix-like DNA-binding domain superfamily/Winged helix DNA-binding domain"/>
    <property type="match status" value="1"/>
</dbReference>
<proteinExistence type="inferred from homology"/>
<dbReference type="EMBL" id="MBFT01000088">
    <property type="protein sequence ID" value="PVU98151.1"/>
    <property type="molecule type" value="Genomic_DNA"/>
</dbReference>
<accession>A0A2T9Z0N7</accession>
<evidence type="ECO:0000313" key="10">
    <source>
        <dbReference type="Proteomes" id="UP000245699"/>
    </source>
</evidence>
<keyword evidence="10" id="KW-1185">Reference proteome</keyword>
<evidence type="ECO:0000256" key="3">
    <source>
        <dbReference type="ARBA" id="ARBA00022705"/>
    </source>
</evidence>
<dbReference type="GO" id="GO:0003697">
    <property type="term" value="F:single-stranded DNA binding"/>
    <property type="evidence" value="ECO:0007669"/>
    <property type="project" value="TreeGrafter"/>
</dbReference>
<comment type="similarity">
    <text evidence="2">Belongs to the replication factor A protein 2 family.</text>
</comment>
<reference evidence="9 10" key="1">
    <citation type="journal article" date="2018" name="MBio">
        <title>Comparative Genomics Reveals the Core Gene Toolbox for the Fungus-Insect Symbiosis.</title>
        <authorList>
            <person name="Wang Y."/>
            <person name="Stata M."/>
            <person name="Wang W."/>
            <person name="Stajich J.E."/>
            <person name="White M.M."/>
            <person name="Moncalvo J.M."/>
        </authorList>
    </citation>
    <scope>NUCLEOTIDE SEQUENCE [LARGE SCALE GENOMIC DNA]</scope>
    <source>
        <strain evidence="9 10">AUS-77-4</strain>
    </source>
</reference>
<evidence type="ECO:0000256" key="2">
    <source>
        <dbReference type="ARBA" id="ARBA00007815"/>
    </source>
</evidence>
<evidence type="ECO:0000256" key="6">
    <source>
        <dbReference type="SAM" id="MobiDB-lite"/>
    </source>
</evidence>
<dbReference type="InterPro" id="IPR004365">
    <property type="entry name" value="NA-bd_OB_tRNA"/>
</dbReference>
<feature type="compositionally biased region" description="Polar residues" evidence="6">
    <location>
        <begin position="40"/>
        <end position="49"/>
    </location>
</feature>
<organism evidence="9 10">
    <name type="scientific">Furculomyces boomerangus</name>
    <dbReference type="NCBI Taxonomy" id="61424"/>
    <lineage>
        <taxon>Eukaryota</taxon>
        <taxon>Fungi</taxon>
        <taxon>Fungi incertae sedis</taxon>
        <taxon>Zoopagomycota</taxon>
        <taxon>Kickxellomycotina</taxon>
        <taxon>Harpellomycetes</taxon>
        <taxon>Harpellales</taxon>
        <taxon>Harpellaceae</taxon>
        <taxon>Furculomyces</taxon>
    </lineage>
</organism>
<keyword evidence="5" id="KW-0539">Nucleus</keyword>
<evidence type="ECO:0000256" key="5">
    <source>
        <dbReference type="ARBA" id="ARBA00023242"/>
    </source>
</evidence>
<feature type="region of interest" description="Disordered" evidence="6">
    <location>
        <begin position="35"/>
        <end position="58"/>
    </location>
</feature>
<dbReference type="InterPro" id="IPR040260">
    <property type="entry name" value="RFA2-like"/>
</dbReference>
<gene>
    <name evidence="9" type="ORF">BB559_001751</name>
</gene>
<evidence type="ECO:0008006" key="11">
    <source>
        <dbReference type="Google" id="ProtNLM"/>
    </source>
</evidence>
<keyword evidence="3" id="KW-0235">DNA replication</keyword>
<dbReference type="Gene3D" id="2.40.50.140">
    <property type="entry name" value="Nucleic acid-binding proteins"/>
    <property type="match status" value="1"/>
</dbReference>
<dbReference type="SUPFAM" id="SSF50249">
    <property type="entry name" value="Nucleic acid-binding proteins"/>
    <property type="match status" value="1"/>
</dbReference>
<feature type="domain" description="Replication protein A C-terminal" evidence="8">
    <location>
        <begin position="183"/>
        <end position="276"/>
    </location>
</feature>
<dbReference type="GO" id="GO:0005662">
    <property type="term" value="C:DNA replication factor A complex"/>
    <property type="evidence" value="ECO:0007669"/>
    <property type="project" value="TreeGrafter"/>
</dbReference>
<sequence>MNNYSNSFSNYGGNQQNGGYNAYGGGYGNNMSGGNNVGSDYNQGGFSSNDDPKKEYSQQTLRPVTIKQLIDTNIDHPDKPLVIDGEEVKQVVIIGVVRNINAQTTMTQYTIEDGTGSIEVKMWVSQNQALDEEDNDVPLSSYAKVIGDFRLFNDKKHILAHSIKPITDFNEITHHGLETILAHLQKTKGKKSILGAYDSSKIQSGNGIVPGQYKGNEGNVIKRVYDYISSINNKLEGIHISAIEKELAPGISSAEIRKATNILVDDGNIYTVIDENHFLSTHAELPNY</sequence>
<dbReference type="GO" id="GO:0006260">
    <property type="term" value="P:DNA replication"/>
    <property type="evidence" value="ECO:0007669"/>
    <property type="project" value="UniProtKB-KW"/>
</dbReference>
<dbReference type="PIRSF" id="PIRSF036949">
    <property type="entry name" value="RPA32"/>
    <property type="match status" value="1"/>
</dbReference>
<feature type="domain" description="OB" evidence="7">
    <location>
        <begin position="91"/>
        <end position="166"/>
    </location>
</feature>
<comment type="subcellular location">
    <subcellularLocation>
        <location evidence="1">Nucleus</location>
    </subcellularLocation>
</comment>
<dbReference type="STRING" id="61424.A0A2T9Z0N7"/>
<evidence type="ECO:0000256" key="4">
    <source>
        <dbReference type="ARBA" id="ARBA00023125"/>
    </source>
</evidence>
<dbReference type="GO" id="GO:0000724">
    <property type="term" value="P:double-strand break repair via homologous recombination"/>
    <property type="evidence" value="ECO:0007669"/>
    <property type="project" value="TreeGrafter"/>
</dbReference>